<evidence type="ECO:0000313" key="2">
    <source>
        <dbReference type="Proteomes" id="UP001280121"/>
    </source>
</evidence>
<evidence type="ECO:0000313" key="1">
    <source>
        <dbReference type="EMBL" id="KAK2656336.1"/>
    </source>
</evidence>
<name>A0AAE0CM94_9ROSI</name>
<dbReference type="EMBL" id="JANJYI010000003">
    <property type="protein sequence ID" value="KAK2656336.1"/>
    <property type="molecule type" value="Genomic_DNA"/>
</dbReference>
<comment type="caution">
    <text evidence="1">The sequence shown here is derived from an EMBL/GenBank/DDBJ whole genome shotgun (WGS) entry which is preliminary data.</text>
</comment>
<accession>A0AAE0CM94</accession>
<sequence>MELLHLSEIELIWSEVIQIHLRRRLVWRYRWRGCGGQLTIKLFPCVIEQTSGEECSWQKGERVMNTEEVAKLCEALTLKENEGPVRSLRTNLMEDGMKRLGYKLVGKLLSTKLVNRETCTMMIPKILRTVEDIETEVIAGNMFSFTFKSVDDRQ</sequence>
<reference evidence="1" key="1">
    <citation type="journal article" date="2023" name="Plant J.">
        <title>Genome sequences and population genomics provide insights into the demographic history, inbreeding, and mutation load of two 'living fossil' tree species of Dipteronia.</title>
        <authorList>
            <person name="Feng Y."/>
            <person name="Comes H.P."/>
            <person name="Chen J."/>
            <person name="Zhu S."/>
            <person name="Lu R."/>
            <person name="Zhang X."/>
            <person name="Li P."/>
            <person name="Qiu J."/>
            <person name="Olsen K.M."/>
            <person name="Qiu Y."/>
        </authorList>
    </citation>
    <scope>NUCLEOTIDE SEQUENCE</scope>
    <source>
        <strain evidence="1">KIB01</strain>
    </source>
</reference>
<gene>
    <name evidence="1" type="ORF">Ddye_009388</name>
</gene>
<organism evidence="1 2">
    <name type="scientific">Dipteronia dyeriana</name>
    <dbReference type="NCBI Taxonomy" id="168575"/>
    <lineage>
        <taxon>Eukaryota</taxon>
        <taxon>Viridiplantae</taxon>
        <taxon>Streptophyta</taxon>
        <taxon>Embryophyta</taxon>
        <taxon>Tracheophyta</taxon>
        <taxon>Spermatophyta</taxon>
        <taxon>Magnoliopsida</taxon>
        <taxon>eudicotyledons</taxon>
        <taxon>Gunneridae</taxon>
        <taxon>Pentapetalae</taxon>
        <taxon>rosids</taxon>
        <taxon>malvids</taxon>
        <taxon>Sapindales</taxon>
        <taxon>Sapindaceae</taxon>
        <taxon>Hippocastanoideae</taxon>
        <taxon>Acereae</taxon>
        <taxon>Dipteronia</taxon>
    </lineage>
</organism>
<dbReference type="AlphaFoldDB" id="A0AAE0CM94"/>
<keyword evidence="2" id="KW-1185">Reference proteome</keyword>
<dbReference type="Proteomes" id="UP001280121">
    <property type="component" value="Unassembled WGS sequence"/>
</dbReference>
<proteinExistence type="predicted"/>
<protein>
    <submittedName>
        <fullName evidence="1">Uncharacterized protein</fullName>
    </submittedName>
</protein>